<dbReference type="Gene3D" id="3.40.50.150">
    <property type="entry name" value="Vaccinia Virus protein VP39"/>
    <property type="match status" value="1"/>
</dbReference>
<dbReference type="InterPro" id="IPR029063">
    <property type="entry name" value="SAM-dependent_MTases_sf"/>
</dbReference>
<comment type="caution">
    <text evidence="3">The sequence shown here is derived from an EMBL/GenBank/DDBJ whole genome shotgun (WGS) entry which is preliminary data.</text>
</comment>
<dbReference type="InterPro" id="IPR041698">
    <property type="entry name" value="Methyltransf_25"/>
</dbReference>
<evidence type="ECO:0000259" key="2">
    <source>
        <dbReference type="Pfam" id="PF13649"/>
    </source>
</evidence>
<dbReference type="GO" id="GO:0032259">
    <property type="term" value="P:methylation"/>
    <property type="evidence" value="ECO:0007669"/>
    <property type="project" value="UniProtKB-KW"/>
</dbReference>
<dbReference type="Pfam" id="PF13649">
    <property type="entry name" value="Methyltransf_25"/>
    <property type="match status" value="1"/>
</dbReference>
<evidence type="ECO:0000313" key="3">
    <source>
        <dbReference type="EMBL" id="MDQ9072349.1"/>
    </source>
</evidence>
<proteinExistence type="predicted"/>
<feature type="domain" description="Methyltransferase" evidence="2">
    <location>
        <begin position="71"/>
        <end position="163"/>
    </location>
</feature>
<accession>A0AAW8JQQ6</accession>
<keyword evidence="3" id="KW-0489">Methyltransferase</keyword>
<dbReference type="RefSeq" id="WP_308956749.1">
    <property type="nucleotide sequence ID" value="NZ_JAVICY010000021.1"/>
</dbReference>
<sequence>MKWLQAIKQQLPKHKYAINAKLLGDDGLLAWSNLGLWSGTTLQKSNAYVQACQALTKQLADSIQLNSQDRVLDLGCGQGASLNFFKQHYALKQLSGVELQAECVKKIKHNMPQSVDVYCESFLNLADIPFTGKFDAVLCIDAAYHSNLHHFLDNLQTVLANDGRVAFHFLIFSEKWRYLSTVQKEKYRLLLKGADVDALHIYSKTRTEEILRQHHFKDIEIEDLSEEVFLGFSKYIALKKQNGAWTSTKQNFLDILKITMTAKLCHKLYQDGVVRYVKMTAKNAKA</sequence>
<dbReference type="EMBL" id="JAVIDA010000018">
    <property type="protein sequence ID" value="MDQ9072349.1"/>
    <property type="molecule type" value="Genomic_DNA"/>
</dbReference>
<dbReference type="GO" id="GO:0008168">
    <property type="term" value="F:methyltransferase activity"/>
    <property type="evidence" value="ECO:0007669"/>
    <property type="project" value="UniProtKB-KW"/>
</dbReference>
<dbReference type="SUPFAM" id="SSF53335">
    <property type="entry name" value="S-adenosyl-L-methionine-dependent methyltransferases"/>
    <property type="match status" value="1"/>
</dbReference>
<evidence type="ECO:0000313" key="4">
    <source>
        <dbReference type="Proteomes" id="UP001243195"/>
    </source>
</evidence>
<dbReference type="PANTHER" id="PTHR43861:SF6">
    <property type="entry name" value="METHYLTRANSFERASE TYPE 11"/>
    <property type="match status" value="1"/>
</dbReference>
<evidence type="ECO:0000256" key="1">
    <source>
        <dbReference type="ARBA" id="ARBA00022679"/>
    </source>
</evidence>
<dbReference type="AlphaFoldDB" id="A0AAW8JQQ6"/>
<reference evidence="3" key="1">
    <citation type="submission" date="2023-08" db="EMBL/GenBank/DDBJ databases">
        <title>Emergence of clinically-relevant ST2 carbapenem-resistant Acinetobacter baumannii strains in hospital sewages in Zhejiang, East of China.</title>
        <authorList>
            <person name="Kaichao C."/>
            <person name="Zhang R."/>
        </authorList>
    </citation>
    <scope>NUCLEOTIDE SEQUENCE</scope>
    <source>
        <strain evidence="3">M-SY-60</strain>
    </source>
</reference>
<dbReference type="Proteomes" id="UP001243195">
    <property type="component" value="Unassembled WGS sequence"/>
</dbReference>
<dbReference type="CDD" id="cd02440">
    <property type="entry name" value="AdoMet_MTases"/>
    <property type="match status" value="1"/>
</dbReference>
<protein>
    <submittedName>
        <fullName evidence="3">Methyltransferase domain-containing protein</fullName>
    </submittedName>
</protein>
<keyword evidence="1" id="KW-0808">Transferase</keyword>
<organism evidence="3 4">
    <name type="scientific">Acinetobacter gerneri</name>
    <dbReference type="NCBI Taxonomy" id="202952"/>
    <lineage>
        <taxon>Bacteria</taxon>
        <taxon>Pseudomonadati</taxon>
        <taxon>Pseudomonadota</taxon>
        <taxon>Gammaproteobacteria</taxon>
        <taxon>Moraxellales</taxon>
        <taxon>Moraxellaceae</taxon>
        <taxon>Acinetobacter</taxon>
    </lineage>
</organism>
<name>A0AAW8JQQ6_9GAMM</name>
<gene>
    <name evidence="3" type="ORF">RFH51_12885</name>
</gene>
<dbReference type="PANTHER" id="PTHR43861">
    <property type="entry name" value="TRANS-ACONITATE 2-METHYLTRANSFERASE-RELATED"/>
    <property type="match status" value="1"/>
</dbReference>